<comment type="caution">
    <text evidence="1">The sequence shown here is derived from an EMBL/GenBank/DDBJ whole genome shotgun (WGS) entry which is preliminary data.</text>
</comment>
<gene>
    <name evidence="1" type="ORF">E2C01_011242</name>
</gene>
<accession>A0A5B7DAW2</accession>
<dbReference type="AlphaFoldDB" id="A0A5B7DAW2"/>
<protein>
    <submittedName>
        <fullName evidence="1">Uncharacterized protein</fullName>
    </submittedName>
</protein>
<name>A0A5B7DAW2_PORTR</name>
<evidence type="ECO:0000313" key="2">
    <source>
        <dbReference type="Proteomes" id="UP000324222"/>
    </source>
</evidence>
<keyword evidence="2" id="KW-1185">Reference proteome</keyword>
<dbReference type="Proteomes" id="UP000324222">
    <property type="component" value="Unassembled WGS sequence"/>
</dbReference>
<sequence>MEGQTGTDESCSLRQVVFKFSPIREVITRGCQCGDPWRAGGGMIRCISRMGLIDGITCHLRNDWIQLGASNPTAELHTSR</sequence>
<reference evidence="1 2" key="1">
    <citation type="submission" date="2019-05" db="EMBL/GenBank/DDBJ databases">
        <title>Another draft genome of Portunus trituberculatus and its Hox gene families provides insights of decapod evolution.</title>
        <authorList>
            <person name="Jeong J.-H."/>
            <person name="Song I."/>
            <person name="Kim S."/>
            <person name="Choi T."/>
            <person name="Kim D."/>
            <person name="Ryu S."/>
            <person name="Kim W."/>
        </authorList>
    </citation>
    <scope>NUCLEOTIDE SEQUENCE [LARGE SCALE GENOMIC DNA]</scope>
    <source>
        <tissue evidence="1">Muscle</tissue>
    </source>
</reference>
<organism evidence="1 2">
    <name type="scientific">Portunus trituberculatus</name>
    <name type="common">Swimming crab</name>
    <name type="synonym">Neptunus trituberculatus</name>
    <dbReference type="NCBI Taxonomy" id="210409"/>
    <lineage>
        <taxon>Eukaryota</taxon>
        <taxon>Metazoa</taxon>
        <taxon>Ecdysozoa</taxon>
        <taxon>Arthropoda</taxon>
        <taxon>Crustacea</taxon>
        <taxon>Multicrustacea</taxon>
        <taxon>Malacostraca</taxon>
        <taxon>Eumalacostraca</taxon>
        <taxon>Eucarida</taxon>
        <taxon>Decapoda</taxon>
        <taxon>Pleocyemata</taxon>
        <taxon>Brachyura</taxon>
        <taxon>Eubrachyura</taxon>
        <taxon>Portunoidea</taxon>
        <taxon>Portunidae</taxon>
        <taxon>Portuninae</taxon>
        <taxon>Portunus</taxon>
    </lineage>
</organism>
<evidence type="ECO:0000313" key="1">
    <source>
        <dbReference type="EMBL" id="MPC18363.1"/>
    </source>
</evidence>
<dbReference type="EMBL" id="VSRR010000673">
    <property type="protein sequence ID" value="MPC18363.1"/>
    <property type="molecule type" value="Genomic_DNA"/>
</dbReference>
<proteinExistence type="predicted"/>